<evidence type="ECO:0000259" key="5">
    <source>
        <dbReference type="Pfam" id="PF03906"/>
    </source>
</evidence>
<name>A0A7G8ZYS3_9CAUD</name>
<feature type="compositionally biased region" description="Low complexity" evidence="4">
    <location>
        <begin position="213"/>
        <end position="264"/>
    </location>
</feature>
<evidence type="ECO:0000256" key="4">
    <source>
        <dbReference type="SAM" id="MobiDB-lite"/>
    </source>
</evidence>
<evidence type="ECO:0000313" key="6">
    <source>
        <dbReference type="EMBL" id="QNL29354.1"/>
    </source>
</evidence>
<comment type="subcellular location">
    <subcellularLocation>
        <location evidence="1">Virion</location>
    </subcellularLocation>
</comment>
<dbReference type="EMBL" id="MT902335">
    <property type="protein sequence ID" value="QNL29354.1"/>
    <property type="molecule type" value="Genomic_DNA"/>
</dbReference>
<feature type="compositionally biased region" description="Basic and acidic residues" evidence="4">
    <location>
        <begin position="202"/>
        <end position="212"/>
    </location>
</feature>
<evidence type="ECO:0000313" key="7">
    <source>
        <dbReference type="Proteomes" id="UP000516165"/>
    </source>
</evidence>
<dbReference type="InterPro" id="IPR011049">
    <property type="entry name" value="Serralysin-like_metalloprot_C"/>
</dbReference>
<dbReference type="GO" id="GO:0098015">
    <property type="term" value="C:virus tail"/>
    <property type="evidence" value="ECO:0007669"/>
    <property type="project" value="UniProtKB-KW"/>
</dbReference>
<feature type="domain" description="Bacteriophage T7 tail fibre protein-like N-terminal" evidence="5">
    <location>
        <begin position="6"/>
        <end position="132"/>
    </location>
</feature>
<reference evidence="6 7" key="1">
    <citation type="submission" date="2020-08" db="EMBL/GenBank/DDBJ databases">
        <authorList>
            <person name="Zhao J."/>
            <person name="Wei X."/>
            <person name="Pan Q."/>
            <person name="Ren H."/>
            <person name="Sun H."/>
            <person name="Yan Y."/>
            <person name="Cui T."/>
        </authorList>
    </citation>
    <scope>NUCLEOTIDE SEQUENCE [LARGE SCALE GENOMIC DNA]</scope>
</reference>
<accession>A0A7G8ZYS3</accession>
<dbReference type="InterPro" id="IPR005604">
    <property type="entry name" value="Phage_T7_tail_fibre-like_N"/>
</dbReference>
<keyword evidence="2" id="KW-1227">Viral tail protein</keyword>
<evidence type="ECO:0000256" key="1">
    <source>
        <dbReference type="ARBA" id="ARBA00004328"/>
    </source>
</evidence>
<proteinExistence type="predicted"/>
<dbReference type="Gene3D" id="2.150.10.10">
    <property type="entry name" value="Serralysin-like metalloprotease, C-terminal"/>
    <property type="match status" value="1"/>
</dbReference>
<dbReference type="Pfam" id="PF03906">
    <property type="entry name" value="Phage_T7_tail"/>
    <property type="match status" value="1"/>
</dbReference>
<evidence type="ECO:0000256" key="3">
    <source>
        <dbReference type="ARBA" id="ARBA00022844"/>
    </source>
</evidence>
<dbReference type="Proteomes" id="UP000516165">
    <property type="component" value="Segment"/>
</dbReference>
<sequence>MSSRYISTVATYRIDGSTVEFLIPFEYLSRKFVRVTLIGRDRKELVVNRDYRYVSATQIRTTKTWQVSEGYEFIELRRHTSATERIVDFKDGSILRAQDLNISTIQALHIAEEARGLAADTLGVNDDGHLDARGRKIVNVANPDSDRDAVNFRFLNEAEKSVTQTLAEVKRLKQDIDAKHTQVGKDTNEVRQAVVTVSQHKVASESARDRAETAASQAEQSASTASTKANQASQSEQNASTSASQASQSATKAEQEANKAQQAANKAIGGAIPNSMKSDNDDSSSSDTVATSYAVKKVRDFAENQFSSLANADGYKHVGRCKSVEMLRKVVPSKHGQRILVDAYYEGSTTGGGEFVADLQDLTTADDGGSCFVVLNNTARWKRIFDDRVDVVDFGAKSGEDATIAFENAFKYAGEHKKIITSEASTYFINKPLFLSGVGGIELNGKLYAKTTPANKSKPIITWAENATTLTQSHNNFINLVMWLDPTEDAPAICLAGLKSTNLKIGETGCVQIYATTEKNEQQVDFKGVEVSSTAYNRFDIDVLSTLHITGKGRGWVNENVINAQRFRALKAGFRAGILIDGEYRHNHNLIRRGCLEGGQTINIENGSSNTIEDARFERNPKNPNELLTISFSKNAFSNRIIASWVSSPEFTNTPYGVHYDMVKVTDKGVDNVVSHIQETYSDEACLFTLSQTTSFVSTLNKATFPMKYTTDIEGVNGIKQLISGSFKLLQNFAEVYKQSQFIHVRIGTMFDLSSDASHFRLGVELFDENKAPITTALDSHIKSGQLKVDGNKYKMDRNVSHANFTIISQQVRYVRVLITSGNDTENQVFDYLRFVVRYPKHFIEKSRGYHNIQQPIRKRSLFYRGVEGDIDMAEVGEGVACYKQDLSEMKINLVRVALVINKIVGNVLIIEGLPVSGIREHTQDSEKGWSLIYQRNYQEHKLAVERVEFLQSEKQTKILIQDTIPSDLRMGESIVLILTKTKKLA</sequence>
<feature type="region of interest" description="Disordered" evidence="4">
    <location>
        <begin position="197"/>
        <end position="264"/>
    </location>
</feature>
<protein>
    <recommendedName>
        <fullName evidence="5">Bacteriophage T7 tail fibre protein-like N-terminal domain-containing protein</fullName>
    </recommendedName>
</protein>
<keyword evidence="3" id="KW-0946">Virion</keyword>
<evidence type="ECO:0000256" key="2">
    <source>
        <dbReference type="ARBA" id="ARBA00022732"/>
    </source>
</evidence>
<organism evidence="6 7">
    <name type="scientific">Pasteurella phage vB_PmuP_Pa7</name>
    <dbReference type="NCBI Taxonomy" id="2767198"/>
    <lineage>
        <taxon>Viruses</taxon>
        <taxon>Duplodnaviria</taxon>
        <taxon>Heunggongvirae</taxon>
        <taxon>Uroviricota</taxon>
        <taxon>Caudoviricetes</taxon>
        <taxon>Autographivirales</taxon>
        <taxon>Autotranscriptaviridae</taxon>
        <taxon>Studiervirinae</taxon>
        <taxon>Wuhanvirus</taxon>
        <taxon>Wuhanvirus PHB02</taxon>
    </lineage>
</organism>